<feature type="transmembrane region" description="Helical" evidence="1">
    <location>
        <begin position="137"/>
        <end position="154"/>
    </location>
</feature>
<accession>A0A2T2YH47</accession>
<dbReference type="InterPro" id="IPR012429">
    <property type="entry name" value="HGSNAT_cat"/>
</dbReference>
<feature type="transmembrane region" description="Helical" evidence="1">
    <location>
        <begin position="103"/>
        <end position="122"/>
    </location>
</feature>
<feature type="transmembrane region" description="Helical" evidence="1">
    <location>
        <begin position="384"/>
        <end position="408"/>
    </location>
</feature>
<dbReference type="EMBL" id="PYFT01000001">
    <property type="protein sequence ID" value="PSR54820.1"/>
    <property type="molecule type" value="Genomic_DNA"/>
</dbReference>
<feature type="transmembrane region" description="Helical" evidence="1">
    <location>
        <begin position="319"/>
        <end position="340"/>
    </location>
</feature>
<proteinExistence type="predicted"/>
<keyword evidence="1" id="KW-1133">Transmembrane helix</keyword>
<dbReference type="PANTHER" id="PTHR31061:SF24">
    <property type="entry name" value="LD22376P"/>
    <property type="match status" value="1"/>
</dbReference>
<keyword evidence="1" id="KW-0812">Transmembrane</keyword>
<evidence type="ECO:0000256" key="1">
    <source>
        <dbReference type="SAM" id="Phobius"/>
    </source>
</evidence>
<sequence>MALTQTHPVTDAPELKPVSAAQTSPNRLVSIDILRALTMVLMIFVNDLWSLTNILAWLEHVPRGVDGMGLADTIFPAFLFIVGMSLPLAIANRKSKGDTNSTLVWHIIARTIGLLVMGLFLVNGEYINAGATGMPRVVWYTLSCISFILIWNIYPAAIKTQMARILQAAGVAILLVLAFLYRGGEDAEATNRFSIYWWGILGLIGWSYFTSALITLFAGKRTAIIVAAWVVFCGLSMVAAAKLMPESSLLQLLPSPILGGTLVALTLGGVLTTLLFQYLQKQNSPGKITLAFLAIALGLILLGFYTRTFWIIAKLGATPPWLFICSALTILTFLAIYWIADVRGKARWFGFIKPAGTDTLLCYLMPYFAYAGVQFLNIHWPTFMLTGGVGLLKSFGFALLCVWVAGLLSRKGIRLKL</sequence>
<feature type="domain" description="Heparan-alpha-glucosaminide N-acetyltransferase catalytic" evidence="2">
    <location>
        <begin position="27"/>
        <end position="180"/>
    </location>
</feature>
<protein>
    <recommendedName>
        <fullName evidence="2">Heparan-alpha-glucosaminide N-acetyltransferase catalytic domain-containing protein</fullName>
    </recommendedName>
</protein>
<feature type="transmembrane region" description="Helical" evidence="1">
    <location>
        <begin position="36"/>
        <end position="58"/>
    </location>
</feature>
<evidence type="ECO:0000259" key="2">
    <source>
        <dbReference type="Pfam" id="PF07786"/>
    </source>
</evidence>
<dbReference type="RefSeq" id="WP_106930849.1">
    <property type="nucleotide sequence ID" value="NZ_PYFT01000001.1"/>
</dbReference>
<dbReference type="Pfam" id="PF07786">
    <property type="entry name" value="HGSNAT_cat"/>
    <property type="match status" value="1"/>
</dbReference>
<feature type="transmembrane region" description="Helical" evidence="1">
    <location>
        <begin position="288"/>
        <end position="313"/>
    </location>
</feature>
<keyword evidence="1" id="KW-0472">Membrane</keyword>
<reference evidence="3 4" key="1">
    <citation type="submission" date="2018-03" db="EMBL/GenBank/DDBJ databases">
        <title>Adhaeribacter sp. HMF7605 Genome sequencing and assembly.</title>
        <authorList>
            <person name="Kang H."/>
            <person name="Kang J."/>
            <person name="Cha I."/>
            <person name="Kim H."/>
            <person name="Joh K."/>
        </authorList>
    </citation>
    <scope>NUCLEOTIDE SEQUENCE [LARGE SCALE GENOMIC DNA]</scope>
    <source>
        <strain evidence="3 4">HMF7605</strain>
    </source>
</reference>
<dbReference type="PANTHER" id="PTHR31061">
    <property type="entry name" value="LD22376P"/>
    <property type="match status" value="1"/>
</dbReference>
<feature type="transmembrane region" description="Helical" evidence="1">
    <location>
        <begin position="360"/>
        <end position="378"/>
    </location>
</feature>
<feature type="transmembrane region" description="Helical" evidence="1">
    <location>
        <begin position="195"/>
        <end position="217"/>
    </location>
</feature>
<organism evidence="3 4">
    <name type="scientific">Adhaeribacter arboris</name>
    <dbReference type="NCBI Taxonomy" id="2072846"/>
    <lineage>
        <taxon>Bacteria</taxon>
        <taxon>Pseudomonadati</taxon>
        <taxon>Bacteroidota</taxon>
        <taxon>Cytophagia</taxon>
        <taxon>Cytophagales</taxon>
        <taxon>Hymenobacteraceae</taxon>
        <taxon>Adhaeribacter</taxon>
    </lineage>
</organism>
<dbReference type="OrthoDB" id="9788724at2"/>
<evidence type="ECO:0000313" key="4">
    <source>
        <dbReference type="Proteomes" id="UP000240357"/>
    </source>
</evidence>
<keyword evidence="4" id="KW-1185">Reference proteome</keyword>
<feature type="transmembrane region" description="Helical" evidence="1">
    <location>
        <begin position="256"/>
        <end position="276"/>
    </location>
</feature>
<feature type="transmembrane region" description="Helical" evidence="1">
    <location>
        <begin position="166"/>
        <end position="183"/>
    </location>
</feature>
<feature type="transmembrane region" description="Helical" evidence="1">
    <location>
        <begin position="224"/>
        <end position="244"/>
    </location>
</feature>
<comment type="caution">
    <text evidence="3">The sequence shown here is derived from an EMBL/GenBank/DDBJ whole genome shotgun (WGS) entry which is preliminary data.</text>
</comment>
<gene>
    <name evidence="3" type="ORF">AHMF7605_15570</name>
</gene>
<dbReference type="Proteomes" id="UP000240357">
    <property type="component" value="Unassembled WGS sequence"/>
</dbReference>
<evidence type="ECO:0000313" key="3">
    <source>
        <dbReference type="EMBL" id="PSR54820.1"/>
    </source>
</evidence>
<dbReference type="AlphaFoldDB" id="A0A2T2YH47"/>
<name>A0A2T2YH47_9BACT</name>
<feature type="transmembrane region" description="Helical" evidence="1">
    <location>
        <begin position="70"/>
        <end position="91"/>
    </location>
</feature>